<dbReference type="Gene3D" id="3.40.50.300">
    <property type="entry name" value="P-loop containing nucleotide triphosphate hydrolases"/>
    <property type="match status" value="2"/>
</dbReference>
<protein>
    <recommendedName>
        <fullName evidence="6">ATP-binding protein</fullName>
    </recommendedName>
</protein>
<keyword evidence="5" id="KW-1185">Reference proteome</keyword>
<dbReference type="Proteomes" id="UP000234483">
    <property type="component" value="Unassembled WGS sequence"/>
</dbReference>
<sequence length="1812" mass="195650">MSSIASTLAGLIRERVTADAQDASAEIRLIFHGPPLEILDDVFAALEAGVAEGRVPVVLQVPSLAPGEPNPPIGQSGRCNETHLLNLRNSPAEPNYVALVPPGRHAIKSIATTSGDFGVAVANNAGNAPFENWWGDAFVQELVGRAIRSMGFGEDEEEAARSIVQNAAEAADSVEAMREARIGAWRVIARLHAAASGPAGLTPAGRLALACGVPPMAGGAFDAKAQLSTLDKLADALSEGFSTGISKAIETAGGADAGNLAKFLSHLEGVCELPTSFERSPAAYYVPTTGRDLPDPPVWWTFLTVEKWAEYLAEESAQAGDIVMSCLNALMPVSKGMPILVEGEVELGFTTVGGTGSEVLVTIERTPGGPEGKQIGEITPDTGQYFVDDAPPVHRAPMRYVASADGFKPGTLKVVSMATWGPGLYVACRGARKLSPPKRRKGKRGPEYEAGLIVSGAGRYELLLLASPGVTIHDTAMGSTDDAAERGDVAHQLAVRTGAHFKHLEIETDGNYQVDIGFEREGSDGKKTTETCRVFLTVEEVAQQGCRSEFERLIRANRRVLQPADAKPVINPNRYARSTTLQEWIISSEAVARSYLPSVLGEDYVDAWAQPSWSERGPIFSTGQFLKDPRPSPEEFIPPEGFVESRELIASRIRGGGDETGVIEMAQLGRWLIDDAEFKAAVELYLSAYNTWLANDPDVACWVDAIVVASFEHDGHTISRTPDAILLSPLHPLRIAWHCVAQQVLRESELTERPCPAASVFDPDCVPDILSLALRSPAGIDHVDFVAVENGTDYWSVLWNGSKLKGLPERSRRAPFGEAFGVTVGGISAGFSAAQVGRALEDVSDLLAAKPAIGVAVASAGGATDACNEGLISWTSDRFGESDRKPPVLAAGSRVVEIFDDRAATARPDDATIANLSEDTNNCVRWFVGQPQGVVPDLGIIAQLDMSEPETIPVANRTPIGLGGLIRHRVRRQLPGHFLSESRQALPGPKTGDDLADDVAAVLARMENLGEARIGLSFAPNVNAVRNMLTVRKTDFVAVSSSAIDPACFLGGWLEGTYLWDYDLPSYSHRAGDTNGYYLLSQVKEADREALAKALGRLPGCEAMPPGDVEEVLLEVARRGIPTIRGLAGDDSGATGDLGLFLAVRLLQDRFRKSGDFESLLPVVSDKEDDDVLAIVVPVDPFRGYLSDLSRSLGRDRKEGGQSRPDLLVIGMRCNASGVQLHLTPVEVKCRPKSTFPASEVSDALDQAKNLCGLLGEMLPRKEQPRAWALAFQHLLLSIVGFGMRVYSQHPDVVDQDRWSRLHEQVAASILSAEASITVDERGRLIVIDESPRSVPRDRDGDGFDETITITTEDATTIVSGDPAAFYASVRERVGNWQLLPGQQVHRQMPEAASFESLPVEVAEEQEALEPEVVQPPSPDAGGAPPVDSGQQPVADAKGIVLNVGSTVDGFQPRKLTLNISDTRLSHMNMGVVGDLGTGKTQFLKSLITQVSAAAQENRGIKPRFLILDYKRDYSSPDFVEATGARVVKPHNLPLNLFDTSSMEDANAPWLQRFFFFRDVLDKIYSGIGPVQGERLKRAVKAAYAAAAPGEAPTLDAVHAEYETIVDGKPDSVSSIMSDLVDMGVFASDQRKIQPFSEFLDGVVVLSLDALGQDDRNKNMVVAIMLNLFFENMLKTPKREFLGSDPQLRAIDSFLLVDEADNIMQYEFDVLKKLLLQGREFGTGIILASQYLKHFKVNATDYRDPLLTWFVHKVPNVTPAELAALGLTGQLSELADRVKALKNHQCLFKSFNALGGEVIRGLPFFELKDAQD</sequence>
<dbReference type="InterPro" id="IPR051162">
    <property type="entry name" value="T4SS_component"/>
</dbReference>
<gene>
    <name evidence="2" type="ORF">C1707_01920</name>
    <name evidence="3" type="ORF">CFHF_04250</name>
</gene>
<evidence type="ECO:0000256" key="1">
    <source>
        <dbReference type="SAM" id="MobiDB-lite"/>
    </source>
</evidence>
<feature type="region of interest" description="Disordered" evidence="1">
    <location>
        <begin position="1404"/>
        <end position="1433"/>
    </location>
</feature>
<name>A0A2N5CZK6_9CAUL</name>
<dbReference type="Proteomes" id="UP000281192">
    <property type="component" value="Chromosome"/>
</dbReference>
<evidence type="ECO:0008006" key="6">
    <source>
        <dbReference type="Google" id="ProtNLM"/>
    </source>
</evidence>
<dbReference type="InterPro" id="IPR027417">
    <property type="entry name" value="P-loop_NTPase"/>
</dbReference>
<evidence type="ECO:0000313" key="2">
    <source>
        <dbReference type="EMBL" id="AYV45098.1"/>
    </source>
</evidence>
<reference evidence="2 5" key="2">
    <citation type="submission" date="2018-01" db="EMBL/GenBank/DDBJ databases">
        <title>Complete genome sequence of Caulobacter flavus RHGG3.</title>
        <authorList>
            <person name="Yang E."/>
        </authorList>
    </citation>
    <scope>NUCLEOTIDE SEQUENCE [LARGE SCALE GENOMIC DNA]</scope>
    <source>
        <strain evidence="2 5">RHGG3</strain>
    </source>
</reference>
<evidence type="ECO:0000313" key="4">
    <source>
        <dbReference type="Proteomes" id="UP000234483"/>
    </source>
</evidence>
<accession>A0A2N5CZK6</accession>
<dbReference type="RefSeq" id="WP_101711780.1">
    <property type="nucleotide sequence ID" value="NZ_CP026100.1"/>
</dbReference>
<evidence type="ECO:0000313" key="5">
    <source>
        <dbReference type="Proteomes" id="UP000281192"/>
    </source>
</evidence>
<organism evidence="3 4">
    <name type="scientific">Caulobacter flavus</name>
    <dbReference type="NCBI Taxonomy" id="1679497"/>
    <lineage>
        <taxon>Bacteria</taxon>
        <taxon>Pseudomonadati</taxon>
        <taxon>Pseudomonadota</taxon>
        <taxon>Alphaproteobacteria</taxon>
        <taxon>Caulobacterales</taxon>
        <taxon>Caulobacteraceae</taxon>
        <taxon>Caulobacter</taxon>
    </lineage>
</organism>
<dbReference type="EMBL" id="CP026100">
    <property type="protein sequence ID" value="AYV45098.1"/>
    <property type="molecule type" value="Genomic_DNA"/>
</dbReference>
<evidence type="ECO:0000313" key="3">
    <source>
        <dbReference type="EMBL" id="PLR19222.1"/>
    </source>
</evidence>
<dbReference type="EMBL" id="PJRQ01000008">
    <property type="protein sequence ID" value="PLR19222.1"/>
    <property type="molecule type" value="Genomic_DNA"/>
</dbReference>
<dbReference type="SUPFAM" id="SSF52540">
    <property type="entry name" value="P-loop containing nucleoside triphosphate hydrolases"/>
    <property type="match status" value="1"/>
</dbReference>
<dbReference type="PANTHER" id="PTHR30121">
    <property type="entry name" value="UNCHARACTERIZED PROTEIN YJGR-RELATED"/>
    <property type="match status" value="1"/>
</dbReference>
<dbReference type="PANTHER" id="PTHR30121:SF6">
    <property type="entry name" value="SLR6007 PROTEIN"/>
    <property type="match status" value="1"/>
</dbReference>
<dbReference type="OrthoDB" id="9806951at2"/>
<dbReference type="KEGG" id="cfh:C1707_01920"/>
<reference evidence="3 4" key="1">
    <citation type="submission" date="2017-12" db="EMBL/GenBank/DDBJ databases">
        <title>The genome sequence of Caulobacter flavus CGMCC1 15093.</title>
        <authorList>
            <person name="Gao J."/>
            <person name="Mao X."/>
            <person name="Sun J."/>
        </authorList>
    </citation>
    <scope>NUCLEOTIDE SEQUENCE [LARGE SCALE GENOMIC DNA]</scope>
    <source>
        <strain evidence="3 4">CGMCC1 15093</strain>
    </source>
</reference>
<proteinExistence type="predicted"/>